<accession>A0A0N0NJ93</accession>
<dbReference type="AlphaFoldDB" id="A0A0N0NJ93"/>
<gene>
    <name evidence="2" type="ORF">AB675_10095</name>
</gene>
<dbReference type="STRING" id="1664694.A0A0N0NJ93"/>
<organism evidence="2 3">
    <name type="scientific">Cyphellophora attinorum</name>
    <dbReference type="NCBI Taxonomy" id="1664694"/>
    <lineage>
        <taxon>Eukaryota</taxon>
        <taxon>Fungi</taxon>
        <taxon>Dikarya</taxon>
        <taxon>Ascomycota</taxon>
        <taxon>Pezizomycotina</taxon>
        <taxon>Eurotiomycetes</taxon>
        <taxon>Chaetothyriomycetidae</taxon>
        <taxon>Chaetothyriales</taxon>
        <taxon>Cyphellophoraceae</taxon>
        <taxon>Cyphellophora</taxon>
    </lineage>
</organism>
<dbReference type="SUPFAM" id="SSF56112">
    <property type="entry name" value="Protein kinase-like (PK-like)"/>
    <property type="match status" value="1"/>
</dbReference>
<dbReference type="InterPro" id="IPR051678">
    <property type="entry name" value="AGP_Transferase"/>
</dbReference>
<dbReference type="RefSeq" id="XP_017996611.1">
    <property type="nucleotide sequence ID" value="XM_018138840.1"/>
</dbReference>
<dbReference type="Proteomes" id="UP000038010">
    <property type="component" value="Unassembled WGS sequence"/>
</dbReference>
<keyword evidence="3" id="KW-1185">Reference proteome</keyword>
<dbReference type="VEuPathDB" id="FungiDB:AB675_10095"/>
<dbReference type="PANTHER" id="PTHR21310:SF13">
    <property type="entry name" value="AMINOGLYCOSIDE PHOSPHOTRANSFERASE DOMAIN-CONTAINING PROTEIN"/>
    <property type="match status" value="1"/>
</dbReference>
<feature type="domain" description="Aminoglycoside phosphotransferase" evidence="1">
    <location>
        <begin position="76"/>
        <end position="343"/>
    </location>
</feature>
<evidence type="ECO:0000313" key="3">
    <source>
        <dbReference type="Proteomes" id="UP000038010"/>
    </source>
</evidence>
<dbReference type="InterPro" id="IPR002575">
    <property type="entry name" value="Aminoglycoside_PTrfase"/>
</dbReference>
<proteinExistence type="predicted"/>
<name>A0A0N0NJ93_9EURO</name>
<evidence type="ECO:0000313" key="2">
    <source>
        <dbReference type="EMBL" id="KPI36648.1"/>
    </source>
</evidence>
<reference evidence="2 3" key="1">
    <citation type="submission" date="2015-06" db="EMBL/GenBank/DDBJ databases">
        <title>Draft genome of the ant-associated black yeast Phialophora attae CBS 131958.</title>
        <authorList>
            <person name="Moreno L.F."/>
            <person name="Stielow B.J."/>
            <person name="de Hoog S."/>
            <person name="Vicente V.A."/>
            <person name="Weiss V.A."/>
            <person name="de Vries M."/>
            <person name="Cruz L.M."/>
            <person name="Souza E.M."/>
        </authorList>
    </citation>
    <scope>NUCLEOTIDE SEQUENCE [LARGE SCALE GENOMIC DNA]</scope>
    <source>
        <strain evidence="2 3">CBS 131958</strain>
    </source>
</reference>
<dbReference type="InterPro" id="IPR011009">
    <property type="entry name" value="Kinase-like_dom_sf"/>
</dbReference>
<protein>
    <recommendedName>
        <fullName evidence="1">Aminoglycoside phosphotransferase domain-containing protein</fullName>
    </recommendedName>
</protein>
<dbReference type="EMBL" id="LFJN01000029">
    <property type="protein sequence ID" value="KPI36648.1"/>
    <property type="molecule type" value="Genomic_DNA"/>
</dbReference>
<dbReference type="Pfam" id="PF01636">
    <property type="entry name" value="APH"/>
    <property type="match status" value="1"/>
</dbReference>
<dbReference type="GeneID" id="28730720"/>
<evidence type="ECO:0000259" key="1">
    <source>
        <dbReference type="Pfam" id="PF01636"/>
    </source>
</evidence>
<dbReference type="PANTHER" id="PTHR21310">
    <property type="entry name" value="AMINOGLYCOSIDE PHOSPHOTRANSFERASE-RELATED-RELATED"/>
    <property type="match status" value="1"/>
</dbReference>
<comment type="caution">
    <text evidence="2">The sequence shown here is derived from an EMBL/GenBank/DDBJ whole genome shotgun (WGS) entry which is preliminary data.</text>
</comment>
<dbReference type="OrthoDB" id="10003767at2759"/>
<sequence length="513" mass="57655">MEWENGSGNVEAERSRLSEPSIPTIENLTRLHLNIPEHISVSASLHATSELNKIYEISVDNGAQYYAFKVTLPFCPRLKTQSEVATMRLVRQLTTPVFVPKVFAHDDSSDNELGYEWILMEFVHGQSLYNRWRHLSMREKERVFGALADMQGRLMRSDNRFTGLGSAVSLGQGKSQPGLSLSQRAAKPVSCLNQAASQATLRLSQAASQPNAIRTQAVSQANFSLAPMASISWCHDLARPNSGFGPYRSTRDWFKARAKAAIEEQLRLLREAEAEGNKDYEESAKKDITLGERFLLLLNRYARGCDSFPTNTVLQHPDLDLDKIMIDDNGQLSGITGWDFSATMPQWRAVQLPRLWRGRDRYIRPDRDGYSDFDPDVDELDPGGKTDTYWDHLREYELTQLRKVYLDRLEEHIPGCTKISAMAAFAMDFDAALEELELDAFFGRVGDWLSAVEKGTVEATLGYKAFQCIYRKSHEDCAEFADGCGLHRADGGLKLGCFPARCHSMAQGSSDQS</sequence>